<evidence type="ECO:0000256" key="1">
    <source>
        <dbReference type="ARBA" id="ARBA00007689"/>
    </source>
</evidence>
<comment type="caution">
    <text evidence="3">The sequence shown here is derived from an EMBL/GenBank/DDBJ whole genome shotgun (WGS) entry which is preliminary data.</text>
</comment>
<keyword evidence="3" id="KW-0378">Hydrolase</keyword>
<evidence type="ECO:0000313" key="3">
    <source>
        <dbReference type="EMBL" id="OSI16714.1"/>
    </source>
</evidence>
<dbReference type="InterPro" id="IPR011008">
    <property type="entry name" value="Dimeric_a/b-barrel"/>
</dbReference>
<name>A0A1X3DAI6_9NEIS</name>
<dbReference type="PANTHER" id="PTHR37828">
    <property type="entry name" value="GSR2449 PROTEIN"/>
    <property type="match status" value="1"/>
</dbReference>
<dbReference type="GeneID" id="94580796"/>
<dbReference type="OrthoDB" id="9814407at2"/>
<evidence type="ECO:0000313" key="4">
    <source>
        <dbReference type="Proteomes" id="UP000193118"/>
    </source>
</evidence>
<dbReference type="RefSeq" id="WP_085365980.1">
    <property type="nucleotide sequence ID" value="NZ_CAUJPZ010000024.1"/>
</dbReference>
<dbReference type="InterPro" id="IPR005545">
    <property type="entry name" value="YCII"/>
</dbReference>
<dbReference type="Gene3D" id="3.30.70.1060">
    <property type="entry name" value="Dimeric alpha+beta barrel"/>
    <property type="match status" value="1"/>
</dbReference>
<reference evidence="4" key="1">
    <citation type="submission" date="2017-01" db="EMBL/GenBank/DDBJ databases">
        <authorList>
            <person name="Wolfgang W.J."/>
            <person name="Cole J."/>
            <person name="Wroblewski D."/>
            <person name="Mcginnis J."/>
            <person name="Musser K.A."/>
        </authorList>
    </citation>
    <scope>NUCLEOTIDE SEQUENCE [LARGE SCALE GENOMIC DNA]</scope>
    <source>
        <strain evidence="4">DSM 19151</strain>
    </source>
</reference>
<keyword evidence="4" id="KW-1185">Reference proteome</keyword>
<proteinExistence type="inferred from homology"/>
<gene>
    <name evidence="3" type="ORF">BWD09_06855</name>
</gene>
<feature type="domain" description="YCII-related" evidence="2">
    <location>
        <begin position="1"/>
        <end position="81"/>
    </location>
</feature>
<dbReference type="GO" id="GO:0016787">
    <property type="term" value="F:hydrolase activity"/>
    <property type="evidence" value="ECO:0007669"/>
    <property type="project" value="UniProtKB-KW"/>
</dbReference>
<organism evidence="3 4">
    <name type="scientific">Neisseria dentiae</name>
    <dbReference type="NCBI Taxonomy" id="194197"/>
    <lineage>
        <taxon>Bacteria</taxon>
        <taxon>Pseudomonadati</taxon>
        <taxon>Pseudomonadota</taxon>
        <taxon>Betaproteobacteria</taxon>
        <taxon>Neisseriales</taxon>
        <taxon>Neisseriaceae</taxon>
        <taxon>Neisseria</taxon>
    </lineage>
</organism>
<sequence>MFIIALTYIRPIADIEANLQAHRQFLDKYYADGMFLLSGSKEPRNGGIIIAKAGSLAEVQKIVQEDPFHQANVAEYEITEFLPSKTAADLVQYREL</sequence>
<dbReference type="SUPFAM" id="SSF54909">
    <property type="entry name" value="Dimeric alpha+beta barrel"/>
    <property type="match status" value="1"/>
</dbReference>
<dbReference type="Pfam" id="PF03795">
    <property type="entry name" value="YCII"/>
    <property type="match status" value="1"/>
</dbReference>
<protein>
    <submittedName>
        <fullName evidence="3">GTP cyclohydrolase</fullName>
    </submittedName>
</protein>
<dbReference type="PANTHER" id="PTHR37828:SF1">
    <property type="entry name" value="YCII-RELATED DOMAIN-CONTAINING PROTEIN"/>
    <property type="match status" value="1"/>
</dbReference>
<dbReference type="STRING" id="194197.BWD09_06855"/>
<evidence type="ECO:0000259" key="2">
    <source>
        <dbReference type="Pfam" id="PF03795"/>
    </source>
</evidence>
<accession>A0A1X3DAI6</accession>
<dbReference type="AlphaFoldDB" id="A0A1X3DAI6"/>
<dbReference type="Proteomes" id="UP000193118">
    <property type="component" value="Unassembled WGS sequence"/>
</dbReference>
<dbReference type="EMBL" id="MTBO01000014">
    <property type="protein sequence ID" value="OSI16714.1"/>
    <property type="molecule type" value="Genomic_DNA"/>
</dbReference>
<comment type="similarity">
    <text evidence="1">Belongs to the YciI family.</text>
</comment>